<keyword evidence="4 10" id="KW-0547">Nucleotide-binding</keyword>
<comment type="caution">
    <text evidence="14">The sequence shown here is derived from an EMBL/GenBank/DDBJ whole genome shotgun (WGS) entry which is preliminary data.</text>
</comment>
<dbReference type="Pfam" id="PF08245">
    <property type="entry name" value="Mur_ligase_M"/>
    <property type="match status" value="1"/>
</dbReference>
<keyword evidence="15" id="KW-1185">Reference proteome</keyword>
<dbReference type="EC" id="6.3.2.10" evidence="10 11"/>
<evidence type="ECO:0000256" key="9">
    <source>
        <dbReference type="ARBA" id="ARBA00023316"/>
    </source>
</evidence>
<keyword evidence="6 10" id="KW-0133">Cell shape</keyword>
<protein>
    <recommendedName>
        <fullName evidence="10 11">UDP-N-acetylmuramoyl-tripeptide--D-alanyl-D-alanine ligase</fullName>
        <ecNumber evidence="10 11">6.3.2.10</ecNumber>
    </recommendedName>
    <alternativeName>
        <fullName evidence="10">D-alanyl-D-alanine-adding enzyme</fullName>
    </alternativeName>
</protein>
<evidence type="ECO:0000256" key="8">
    <source>
        <dbReference type="ARBA" id="ARBA00023306"/>
    </source>
</evidence>
<evidence type="ECO:0000259" key="13">
    <source>
        <dbReference type="Pfam" id="PF08245"/>
    </source>
</evidence>
<reference evidence="14 15" key="1">
    <citation type="submission" date="2023-09" db="EMBL/GenBank/DDBJ databases">
        <authorList>
            <person name="Rey-Velasco X."/>
        </authorList>
    </citation>
    <scope>NUCLEOTIDE SEQUENCE [LARGE SCALE GENOMIC DNA]</scope>
    <source>
        <strain evidence="14 15">P385</strain>
    </source>
</reference>
<dbReference type="InterPro" id="IPR013221">
    <property type="entry name" value="Mur_ligase_cen"/>
</dbReference>
<gene>
    <name evidence="10 14" type="primary">murF</name>
    <name evidence="14" type="ORF">RM531_06325</name>
</gene>
<feature type="binding site" evidence="10">
    <location>
        <begin position="106"/>
        <end position="112"/>
    </location>
    <ligand>
        <name>ATP</name>
        <dbReference type="ChEBI" id="CHEBI:30616"/>
    </ligand>
</feature>
<dbReference type="Proteomes" id="UP001259982">
    <property type="component" value="Unassembled WGS sequence"/>
</dbReference>
<keyword evidence="5 10" id="KW-0067">ATP-binding</keyword>
<comment type="catalytic activity">
    <reaction evidence="10 11">
        <text>D-alanyl-D-alanine + UDP-N-acetyl-alpha-D-muramoyl-L-alanyl-gamma-D-glutamyl-meso-2,6-diaminopimelate + ATP = UDP-N-acetyl-alpha-D-muramoyl-L-alanyl-gamma-D-glutamyl-meso-2,6-diaminopimeloyl-D-alanyl-D-alanine + ADP + phosphate + H(+)</text>
        <dbReference type="Rhea" id="RHEA:28374"/>
        <dbReference type="ChEBI" id="CHEBI:15378"/>
        <dbReference type="ChEBI" id="CHEBI:30616"/>
        <dbReference type="ChEBI" id="CHEBI:43474"/>
        <dbReference type="ChEBI" id="CHEBI:57822"/>
        <dbReference type="ChEBI" id="CHEBI:61386"/>
        <dbReference type="ChEBI" id="CHEBI:83905"/>
        <dbReference type="ChEBI" id="CHEBI:456216"/>
        <dbReference type="EC" id="6.3.2.10"/>
    </reaction>
</comment>
<evidence type="ECO:0000256" key="7">
    <source>
        <dbReference type="ARBA" id="ARBA00022984"/>
    </source>
</evidence>
<dbReference type="SUPFAM" id="SSF63418">
    <property type="entry name" value="MurE/MurF N-terminal domain"/>
    <property type="match status" value="1"/>
</dbReference>
<keyword evidence="9 10" id="KW-0961">Cell wall biogenesis/degradation</keyword>
<organism evidence="14 15">
    <name type="scientific">Spectribacter acetivorans</name>
    <dbReference type="NCBI Taxonomy" id="3075603"/>
    <lineage>
        <taxon>Bacteria</taxon>
        <taxon>Pseudomonadati</taxon>
        <taxon>Pseudomonadota</taxon>
        <taxon>Gammaproteobacteria</taxon>
        <taxon>Salinisphaerales</taxon>
        <taxon>Salinisphaeraceae</taxon>
        <taxon>Spectribacter</taxon>
    </lineage>
</organism>
<dbReference type="PANTHER" id="PTHR43024:SF1">
    <property type="entry name" value="UDP-N-ACETYLMURAMOYL-TRIPEPTIDE--D-ALANYL-D-ALANINE LIGASE"/>
    <property type="match status" value="1"/>
</dbReference>
<dbReference type="Gene3D" id="3.90.190.20">
    <property type="entry name" value="Mur ligase, C-terminal domain"/>
    <property type="match status" value="1"/>
</dbReference>
<keyword evidence="1 10" id="KW-0963">Cytoplasm</keyword>
<dbReference type="SUPFAM" id="SSF53623">
    <property type="entry name" value="MurD-like peptide ligases, catalytic domain"/>
    <property type="match status" value="1"/>
</dbReference>
<feature type="domain" description="Mur ligase C-terminal" evidence="12">
    <location>
        <begin position="313"/>
        <end position="432"/>
    </location>
</feature>
<sequence>MKLRLSEVATLVNGRLVGEDAWVEGVSTDTRRLAPRCLFVALRGEHHDGHEFVRRAATLAAGAALVAREVDGGPAQIVVGDTLAALQRLAAAWRLRSNAPVLAVTGSNGKTTVKTMLAAILGQSGRVLATRGNLNNHIGVPLTLLELGAEHDFAVVEMGANHPGEIALLTRLARPNVGLITNAGDAHLEGFGSREGVARAKGELFADLAADGIAVINADDAYADLWGELAGDRRQLRFGLRGKTEVRAHDVATEANGMRFVLTAPDGEAAVTLPLAGRHNVANALAAAAAAAAVGTPVAAIAAGLAAVPPVAGRLRARSATGGATLIDDSYNANPDSLAAAIEVLTAGTGQAWLVLGDMAELGDATDKRHAEAGRLARKAGVRRLFTIGRHSALAAGTFGDGARHYEEREALVRDVADGLSADVTVLVKGSRSAGMEQVVEALICNDAAEPAGAGVGC</sequence>
<name>A0ABU3B6K7_9GAMM</name>
<dbReference type="InterPro" id="IPR005863">
    <property type="entry name" value="UDP-N-AcMur_synth"/>
</dbReference>
<evidence type="ECO:0000256" key="10">
    <source>
        <dbReference type="HAMAP-Rule" id="MF_02019"/>
    </source>
</evidence>
<evidence type="ECO:0000256" key="5">
    <source>
        <dbReference type="ARBA" id="ARBA00022840"/>
    </source>
</evidence>
<evidence type="ECO:0000256" key="6">
    <source>
        <dbReference type="ARBA" id="ARBA00022960"/>
    </source>
</evidence>
<evidence type="ECO:0000259" key="12">
    <source>
        <dbReference type="Pfam" id="PF02875"/>
    </source>
</evidence>
<dbReference type="Pfam" id="PF02875">
    <property type="entry name" value="Mur_ligase_C"/>
    <property type="match status" value="1"/>
</dbReference>
<dbReference type="NCBIfam" id="TIGR01143">
    <property type="entry name" value="murF"/>
    <property type="match status" value="1"/>
</dbReference>
<dbReference type="Gene3D" id="3.40.1190.10">
    <property type="entry name" value="Mur-like, catalytic domain"/>
    <property type="match status" value="1"/>
</dbReference>
<keyword evidence="3 10" id="KW-0132">Cell division</keyword>
<keyword evidence="7 10" id="KW-0573">Peptidoglycan synthesis</keyword>
<evidence type="ECO:0000256" key="1">
    <source>
        <dbReference type="ARBA" id="ARBA00022490"/>
    </source>
</evidence>
<keyword evidence="2 10" id="KW-0436">Ligase</keyword>
<evidence type="ECO:0000313" key="14">
    <source>
        <dbReference type="EMBL" id="MDT0618083.1"/>
    </source>
</evidence>
<comment type="similarity">
    <text evidence="10">Belongs to the MurCDEF family. MurF subfamily.</text>
</comment>
<dbReference type="GO" id="GO:0016874">
    <property type="term" value="F:ligase activity"/>
    <property type="evidence" value="ECO:0007669"/>
    <property type="project" value="UniProtKB-KW"/>
</dbReference>
<accession>A0ABU3B6K7</accession>
<dbReference type="Gene3D" id="3.40.1390.10">
    <property type="entry name" value="MurE/MurF, N-terminal domain"/>
    <property type="match status" value="1"/>
</dbReference>
<dbReference type="InterPro" id="IPR004101">
    <property type="entry name" value="Mur_ligase_C"/>
</dbReference>
<comment type="subcellular location">
    <subcellularLocation>
        <location evidence="10 11">Cytoplasm</location>
    </subcellularLocation>
</comment>
<dbReference type="RefSeq" id="WP_311658125.1">
    <property type="nucleotide sequence ID" value="NZ_JAVRHY010000004.1"/>
</dbReference>
<comment type="pathway">
    <text evidence="10 11">Cell wall biogenesis; peptidoglycan biosynthesis.</text>
</comment>
<evidence type="ECO:0000256" key="11">
    <source>
        <dbReference type="RuleBase" id="RU004136"/>
    </source>
</evidence>
<evidence type="ECO:0000313" key="15">
    <source>
        <dbReference type="Proteomes" id="UP001259982"/>
    </source>
</evidence>
<dbReference type="InterPro" id="IPR036615">
    <property type="entry name" value="Mur_ligase_C_dom_sf"/>
</dbReference>
<proteinExistence type="inferred from homology"/>
<evidence type="ECO:0000256" key="4">
    <source>
        <dbReference type="ARBA" id="ARBA00022741"/>
    </source>
</evidence>
<dbReference type="InterPro" id="IPR051046">
    <property type="entry name" value="MurCDEF_CellWall_CoF430Synth"/>
</dbReference>
<keyword evidence="8 10" id="KW-0131">Cell cycle</keyword>
<evidence type="ECO:0000256" key="2">
    <source>
        <dbReference type="ARBA" id="ARBA00022598"/>
    </source>
</evidence>
<dbReference type="EMBL" id="JAVRHY010000004">
    <property type="protein sequence ID" value="MDT0618083.1"/>
    <property type="molecule type" value="Genomic_DNA"/>
</dbReference>
<dbReference type="PANTHER" id="PTHR43024">
    <property type="entry name" value="UDP-N-ACETYLMURAMOYL-TRIPEPTIDE--D-ALANYL-D-ALANINE LIGASE"/>
    <property type="match status" value="1"/>
</dbReference>
<evidence type="ECO:0000256" key="3">
    <source>
        <dbReference type="ARBA" id="ARBA00022618"/>
    </source>
</evidence>
<dbReference type="HAMAP" id="MF_02019">
    <property type="entry name" value="MurF"/>
    <property type="match status" value="1"/>
</dbReference>
<comment type="function">
    <text evidence="10 11">Involved in cell wall formation. Catalyzes the final step in the synthesis of UDP-N-acetylmuramoyl-pentapeptide, the precursor of murein.</text>
</comment>
<dbReference type="SUPFAM" id="SSF53244">
    <property type="entry name" value="MurD-like peptide ligases, peptide-binding domain"/>
    <property type="match status" value="1"/>
</dbReference>
<dbReference type="InterPro" id="IPR036565">
    <property type="entry name" value="Mur-like_cat_sf"/>
</dbReference>
<feature type="domain" description="Mur ligase central" evidence="13">
    <location>
        <begin position="104"/>
        <end position="291"/>
    </location>
</feature>
<dbReference type="InterPro" id="IPR035911">
    <property type="entry name" value="MurE/MurF_N"/>
</dbReference>